<sequence>MKRFFLQIKSLNNEKGVALIVVLLVLVVISILGISLIGLASTNLKMSSGDRDTQSAYYIAESGVTYRMNMIEPKLKEAYGQAVTGSDFFTRVNNTMEVGAVKEYKDFEQTSGGQPVATTTIEQVPSSTPISYSYDYKVTSIGKINNRTRKVVKVFHLSWKPRTSVTIPADTVLFVKDSLVLKNVPVDGSIGTSGTMSEVTLNGSKAIVSGNIYTNVSTPLNIPDFPVFMIINTNNYSMTATEQTLTLSSDMAFNTLTVNNGQTLTIDVGNYNKDLVLNNLNVYGKIKVVGTGKLSFYVKNITMGPGSIIGTEGNILGTDTNIEKIYVFLEGTAANIGGKISGSMYAKNSDIVIDQAKGKGVLGHIITGGFNISYLSNDNTVPKMIFAPNASVSINTSFSGSIIARTLTSSGNDDNFIFKFVQINYDSSPLFVDNGTGLSPVKEMITTEPTRESN</sequence>
<keyword evidence="1" id="KW-0812">Transmembrane</keyword>
<evidence type="ECO:0000256" key="1">
    <source>
        <dbReference type="SAM" id="Phobius"/>
    </source>
</evidence>
<proteinExistence type="predicted"/>
<keyword evidence="1" id="KW-0472">Membrane</keyword>
<dbReference type="Proteomes" id="UP000319671">
    <property type="component" value="Unassembled WGS sequence"/>
</dbReference>
<dbReference type="AlphaFoldDB" id="A0A561DGR7"/>
<reference evidence="3 4" key="1">
    <citation type="submission" date="2019-06" db="EMBL/GenBank/DDBJ databases">
        <title>Sorghum-associated microbial communities from plants grown in Nebraska, USA.</title>
        <authorList>
            <person name="Schachtman D."/>
        </authorList>
    </citation>
    <scope>NUCLEOTIDE SEQUENCE [LARGE SCALE GENOMIC DNA]</scope>
    <source>
        <strain evidence="3 4">2482</strain>
    </source>
</reference>
<evidence type="ECO:0000313" key="4">
    <source>
        <dbReference type="Proteomes" id="UP000319671"/>
    </source>
</evidence>
<name>A0A561DGR7_9BACI</name>
<dbReference type="RefSeq" id="WP_144564292.1">
    <property type="nucleotide sequence ID" value="NZ_VIVN01000004.1"/>
</dbReference>
<feature type="domain" description="Type 4 fimbrial biogenesis protein PilX N-terminal" evidence="2">
    <location>
        <begin position="15"/>
        <end position="64"/>
    </location>
</feature>
<dbReference type="InterPro" id="IPR025746">
    <property type="entry name" value="PilX_N_dom"/>
</dbReference>
<gene>
    <name evidence="3" type="ORF">FB550_104107</name>
</gene>
<evidence type="ECO:0000313" key="3">
    <source>
        <dbReference type="EMBL" id="TWE02563.1"/>
    </source>
</evidence>
<dbReference type="Pfam" id="PF14341">
    <property type="entry name" value="PilX_N"/>
    <property type="match status" value="1"/>
</dbReference>
<protein>
    <submittedName>
        <fullName evidence="3">PilX-like prepilin protein</fullName>
    </submittedName>
</protein>
<feature type="transmembrane region" description="Helical" evidence="1">
    <location>
        <begin position="16"/>
        <end position="40"/>
    </location>
</feature>
<accession>A0A561DGR7</accession>
<keyword evidence="4" id="KW-1185">Reference proteome</keyword>
<evidence type="ECO:0000259" key="2">
    <source>
        <dbReference type="Pfam" id="PF14341"/>
    </source>
</evidence>
<organism evidence="3 4">
    <name type="scientific">Neobacillus bataviensis</name>
    <dbReference type="NCBI Taxonomy" id="220685"/>
    <lineage>
        <taxon>Bacteria</taxon>
        <taxon>Bacillati</taxon>
        <taxon>Bacillota</taxon>
        <taxon>Bacilli</taxon>
        <taxon>Bacillales</taxon>
        <taxon>Bacillaceae</taxon>
        <taxon>Neobacillus</taxon>
    </lineage>
</organism>
<keyword evidence="1" id="KW-1133">Transmembrane helix</keyword>
<comment type="caution">
    <text evidence="3">The sequence shown here is derived from an EMBL/GenBank/DDBJ whole genome shotgun (WGS) entry which is preliminary data.</text>
</comment>
<dbReference type="EMBL" id="VIVN01000004">
    <property type="protein sequence ID" value="TWE02563.1"/>
    <property type="molecule type" value="Genomic_DNA"/>
</dbReference>